<gene>
    <name evidence="1" type="ORF">SAMN06265379_1067</name>
</gene>
<protein>
    <submittedName>
        <fullName evidence="1">Coenzyme PQQ synthesis protein D (PqqD)</fullName>
    </submittedName>
</protein>
<dbReference type="InterPro" id="IPR008792">
    <property type="entry name" value="PQQD"/>
</dbReference>
<dbReference type="Gene3D" id="1.10.10.1150">
    <property type="entry name" value="Coenzyme PQQ synthesis protein D (PqqD)"/>
    <property type="match status" value="1"/>
</dbReference>
<dbReference type="RefSeq" id="WP_142533722.1">
    <property type="nucleotide sequence ID" value="NZ_FXTB01000006.1"/>
</dbReference>
<evidence type="ECO:0000313" key="2">
    <source>
        <dbReference type="Proteomes" id="UP000319040"/>
    </source>
</evidence>
<dbReference type="InterPro" id="IPR041881">
    <property type="entry name" value="PqqD_sf"/>
</dbReference>
<dbReference type="OrthoDB" id="1122442at2"/>
<organism evidence="1 2">
    <name type="scientific">Saccharicrinis carchari</name>
    <dbReference type="NCBI Taxonomy" id="1168039"/>
    <lineage>
        <taxon>Bacteria</taxon>
        <taxon>Pseudomonadati</taxon>
        <taxon>Bacteroidota</taxon>
        <taxon>Bacteroidia</taxon>
        <taxon>Marinilabiliales</taxon>
        <taxon>Marinilabiliaceae</taxon>
        <taxon>Saccharicrinis</taxon>
    </lineage>
</organism>
<proteinExistence type="predicted"/>
<accession>A0A521DM23</accession>
<dbReference type="EMBL" id="FXTB01000006">
    <property type="protein sequence ID" value="SMO72747.1"/>
    <property type="molecule type" value="Genomic_DNA"/>
</dbReference>
<sequence>MDVSLVYVKSEGFVEKAIGDEKVLVPLTDNVANMNQVYNLNEVAAFIYDTIDGQKNIAQVHTALINNYQVDQNQALDDITFFINDMVNRGILFARQ</sequence>
<dbReference type="Proteomes" id="UP000319040">
    <property type="component" value="Unassembled WGS sequence"/>
</dbReference>
<dbReference type="Pfam" id="PF05402">
    <property type="entry name" value="PqqD"/>
    <property type="match status" value="1"/>
</dbReference>
<evidence type="ECO:0000313" key="1">
    <source>
        <dbReference type="EMBL" id="SMO72747.1"/>
    </source>
</evidence>
<reference evidence="1 2" key="1">
    <citation type="submission" date="2017-05" db="EMBL/GenBank/DDBJ databases">
        <authorList>
            <person name="Varghese N."/>
            <person name="Submissions S."/>
        </authorList>
    </citation>
    <scope>NUCLEOTIDE SEQUENCE [LARGE SCALE GENOMIC DNA]</scope>
    <source>
        <strain evidence="1 2">DSM 27040</strain>
    </source>
</reference>
<name>A0A521DM23_SACCC</name>
<dbReference type="AlphaFoldDB" id="A0A521DM23"/>
<keyword evidence="2" id="KW-1185">Reference proteome</keyword>